<feature type="compositionally biased region" description="Polar residues" evidence="1">
    <location>
        <begin position="136"/>
        <end position="149"/>
    </location>
</feature>
<organism evidence="2 3">
    <name type="scientific">Pholiota conissans</name>
    <dbReference type="NCBI Taxonomy" id="109636"/>
    <lineage>
        <taxon>Eukaryota</taxon>
        <taxon>Fungi</taxon>
        <taxon>Dikarya</taxon>
        <taxon>Basidiomycota</taxon>
        <taxon>Agaricomycotina</taxon>
        <taxon>Agaricomycetes</taxon>
        <taxon>Agaricomycetidae</taxon>
        <taxon>Agaricales</taxon>
        <taxon>Agaricineae</taxon>
        <taxon>Strophariaceae</taxon>
        <taxon>Pholiota</taxon>
    </lineage>
</organism>
<sequence length="477" mass="50237">MGTAPLHVSTLRAHAPAALLSQLTRLASEYGGRGHTLLFALSANFPKADDLQAVVNQLNTFHGHHPAIKRTKAHRKMGRTVGCLTDAVPGDARLSCAVAIFDSARCTPFHSALAGRVQPQVGRWHAFRKQGDEDGSSQSMPEWTESNARSKPVDWDSVWQHRGAAQPSSAASVLPFELQSIPPYLINTLISFSAPHPDTLTRALSSFLLDAPTSASTSLTLTAAPTHFVTGRPVTLFLDGEIYGDGAVGVALLREHADSEGDPAYRTEFVGVQRLGVPVVVTSNEGNMINALGDANPTRMLLSALGVAGLGGGVRTVKEDAQFALGVLDAAGQIVQTYKITAGDPASRGGSLALDAPRAPAVGTRVQFLHCPTNSEKTTQKWTLPTSSKGAKVMAFMTVSEPTGASDVAETDARENVEDELNVDVDVDMEEGAFVVASTQGFVVSRVSGLEKEEGEGEPWACSLPGGVGVVEWAGGD</sequence>
<keyword evidence="3" id="KW-1185">Reference proteome</keyword>
<feature type="region of interest" description="Disordered" evidence="1">
    <location>
        <begin position="129"/>
        <end position="151"/>
    </location>
</feature>
<evidence type="ECO:0000313" key="3">
    <source>
        <dbReference type="Proteomes" id="UP000807469"/>
    </source>
</evidence>
<proteinExistence type="predicted"/>
<reference evidence="2" key="1">
    <citation type="submission" date="2020-11" db="EMBL/GenBank/DDBJ databases">
        <authorList>
            <consortium name="DOE Joint Genome Institute"/>
            <person name="Ahrendt S."/>
            <person name="Riley R."/>
            <person name="Andreopoulos W."/>
            <person name="Labutti K."/>
            <person name="Pangilinan J."/>
            <person name="Ruiz-Duenas F.J."/>
            <person name="Barrasa J.M."/>
            <person name="Sanchez-Garcia M."/>
            <person name="Camarero S."/>
            <person name="Miyauchi S."/>
            <person name="Serrano A."/>
            <person name="Linde D."/>
            <person name="Babiker R."/>
            <person name="Drula E."/>
            <person name="Ayuso-Fernandez I."/>
            <person name="Pacheco R."/>
            <person name="Padilla G."/>
            <person name="Ferreira P."/>
            <person name="Barriuso J."/>
            <person name="Kellner H."/>
            <person name="Castanera R."/>
            <person name="Alfaro M."/>
            <person name="Ramirez L."/>
            <person name="Pisabarro A.G."/>
            <person name="Kuo A."/>
            <person name="Tritt A."/>
            <person name="Lipzen A."/>
            <person name="He G."/>
            <person name="Yan M."/>
            <person name="Ng V."/>
            <person name="Cullen D."/>
            <person name="Martin F."/>
            <person name="Rosso M.-N."/>
            <person name="Henrissat B."/>
            <person name="Hibbett D."/>
            <person name="Martinez A.T."/>
            <person name="Grigoriev I.V."/>
        </authorList>
    </citation>
    <scope>NUCLEOTIDE SEQUENCE</scope>
    <source>
        <strain evidence="2">CIRM-BRFM 674</strain>
    </source>
</reference>
<comment type="caution">
    <text evidence="2">The sequence shown here is derived from an EMBL/GenBank/DDBJ whole genome shotgun (WGS) entry which is preliminary data.</text>
</comment>
<evidence type="ECO:0000256" key="1">
    <source>
        <dbReference type="SAM" id="MobiDB-lite"/>
    </source>
</evidence>
<accession>A0A9P5YX05</accession>
<dbReference type="EMBL" id="MU155333">
    <property type="protein sequence ID" value="KAF9475426.1"/>
    <property type="molecule type" value="Genomic_DNA"/>
</dbReference>
<evidence type="ECO:0000313" key="2">
    <source>
        <dbReference type="EMBL" id="KAF9475426.1"/>
    </source>
</evidence>
<gene>
    <name evidence="2" type="ORF">BDN70DRAFT_924004</name>
</gene>
<dbReference type="OrthoDB" id="10251508at2759"/>
<dbReference type="Proteomes" id="UP000807469">
    <property type="component" value="Unassembled WGS sequence"/>
</dbReference>
<name>A0A9P5YX05_9AGAR</name>
<protein>
    <recommendedName>
        <fullName evidence="4">FIST domain-containing protein</fullName>
    </recommendedName>
</protein>
<dbReference type="AlphaFoldDB" id="A0A9P5YX05"/>
<evidence type="ECO:0008006" key="4">
    <source>
        <dbReference type="Google" id="ProtNLM"/>
    </source>
</evidence>